<gene>
    <name evidence="2" type="ORF">FB382_001185</name>
</gene>
<dbReference type="AlphaFoldDB" id="A0A7W3IYH8"/>
<feature type="transmembrane region" description="Helical" evidence="1">
    <location>
        <begin position="99"/>
        <end position="117"/>
    </location>
</feature>
<keyword evidence="1" id="KW-0472">Membrane</keyword>
<keyword evidence="1" id="KW-1133">Transmembrane helix</keyword>
<feature type="transmembrane region" description="Helical" evidence="1">
    <location>
        <begin position="69"/>
        <end position="87"/>
    </location>
</feature>
<dbReference type="RefSeq" id="WP_182537583.1">
    <property type="nucleotide sequence ID" value="NZ_JACGXA010000001.1"/>
</dbReference>
<evidence type="ECO:0000313" key="3">
    <source>
        <dbReference type="Proteomes" id="UP000580910"/>
    </source>
</evidence>
<feature type="transmembrane region" description="Helical" evidence="1">
    <location>
        <begin position="186"/>
        <end position="206"/>
    </location>
</feature>
<dbReference type="InterPro" id="IPR046737">
    <property type="entry name" value="DUF6629"/>
</dbReference>
<feature type="transmembrane region" description="Helical" evidence="1">
    <location>
        <begin position="163"/>
        <end position="180"/>
    </location>
</feature>
<sequence length="227" mass="23747">MCFSPDVDVLAGLVIGAVGIDAVRHVGTAAERPLAALPLVFAVHQLVEAGVWWGLEGKDAAAVGHAAEWVYLAIAFGVLPILVPVAVGALEPVAHRRRTGAFVALGTFVAVMLMYAVVRGPIEATIRGHYIAYDVDLWHGGALTVLYVLATCGALLVSDHVHVRAWGVVNLAAVLVLAWVNQAGLISLWCVWAAITSVAIAAHLRYAPPRSGGGRVSSGRSESSPRA</sequence>
<proteinExistence type="predicted"/>
<accession>A0A7W3IYH8</accession>
<dbReference type="EMBL" id="JACGXA010000001">
    <property type="protein sequence ID" value="MBA8802894.1"/>
    <property type="molecule type" value="Genomic_DNA"/>
</dbReference>
<evidence type="ECO:0000256" key="1">
    <source>
        <dbReference type="SAM" id="Phobius"/>
    </source>
</evidence>
<dbReference type="Proteomes" id="UP000580910">
    <property type="component" value="Unassembled WGS sequence"/>
</dbReference>
<keyword evidence="1" id="KW-0812">Transmembrane</keyword>
<organism evidence="2 3">
    <name type="scientific">Nocardioides ginsengisegetis</name>
    <dbReference type="NCBI Taxonomy" id="661491"/>
    <lineage>
        <taxon>Bacteria</taxon>
        <taxon>Bacillati</taxon>
        <taxon>Actinomycetota</taxon>
        <taxon>Actinomycetes</taxon>
        <taxon>Propionibacteriales</taxon>
        <taxon>Nocardioidaceae</taxon>
        <taxon>Nocardioides</taxon>
    </lineage>
</organism>
<dbReference type="Pfam" id="PF20334">
    <property type="entry name" value="DUF6629"/>
    <property type="match status" value="1"/>
</dbReference>
<keyword evidence="3" id="KW-1185">Reference proteome</keyword>
<comment type="caution">
    <text evidence="2">The sequence shown here is derived from an EMBL/GenBank/DDBJ whole genome shotgun (WGS) entry which is preliminary data.</text>
</comment>
<name>A0A7W3IYH8_9ACTN</name>
<feature type="transmembrane region" description="Helical" evidence="1">
    <location>
        <begin position="137"/>
        <end position="156"/>
    </location>
</feature>
<reference evidence="2 3" key="1">
    <citation type="submission" date="2020-07" db="EMBL/GenBank/DDBJ databases">
        <title>Sequencing the genomes of 1000 actinobacteria strains.</title>
        <authorList>
            <person name="Klenk H.-P."/>
        </authorList>
    </citation>
    <scope>NUCLEOTIDE SEQUENCE [LARGE SCALE GENOMIC DNA]</scope>
    <source>
        <strain evidence="2 3">DSM 21349</strain>
    </source>
</reference>
<protein>
    <submittedName>
        <fullName evidence="2">Vacuolar-type H+-ATPase subunit I/STV1</fullName>
    </submittedName>
</protein>
<evidence type="ECO:0000313" key="2">
    <source>
        <dbReference type="EMBL" id="MBA8802894.1"/>
    </source>
</evidence>